<comment type="caution">
    <text evidence="1">The sequence shown here is derived from an EMBL/GenBank/DDBJ whole genome shotgun (WGS) entry which is preliminary data.</text>
</comment>
<dbReference type="Pfam" id="PF13489">
    <property type="entry name" value="Methyltransf_23"/>
    <property type="match status" value="1"/>
</dbReference>
<gene>
    <name evidence="1" type="ORF">FE257_004127</name>
</gene>
<dbReference type="CDD" id="cd02440">
    <property type="entry name" value="AdoMet_MTases"/>
    <property type="match status" value="1"/>
</dbReference>
<dbReference type="Proteomes" id="UP001194746">
    <property type="component" value="Unassembled WGS sequence"/>
</dbReference>
<evidence type="ECO:0008006" key="3">
    <source>
        <dbReference type="Google" id="ProtNLM"/>
    </source>
</evidence>
<accession>A0AAD4CAW4</accession>
<proteinExistence type="predicted"/>
<dbReference type="EMBL" id="VCAU01000188">
    <property type="protein sequence ID" value="KAF9883070.1"/>
    <property type="molecule type" value="Genomic_DNA"/>
</dbReference>
<reference evidence="1" key="1">
    <citation type="journal article" date="2019" name="Beilstein J. Org. Chem.">
        <title>Nanangenines: drimane sesquiterpenoids as the dominant metabolite cohort of a novel Australian fungus, Aspergillus nanangensis.</title>
        <authorList>
            <person name="Lacey H.J."/>
            <person name="Gilchrist C.L.M."/>
            <person name="Crombie A."/>
            <person name="Kalaitzis J.A."/>
            <person name="Vuong D."/>
            <person name="Rutledge P.J."/>
            <person name="Turner P."/>
            <person name="Pitt J.I."/>
            <person name="Lacey E."/>
            <person name="Chooi Y.H."/>
            <person name="Piggott A.M."/>
        </authorList>
    </citation>
    <scope>NUCLEOTIDE SEQUENCE</scope>
    <source>
        <strain evidence="1">MST-FP2251</strain>
    </source>
</reference>
<dbReference type="SUPFAM" id="SSF53335">
    <property type="entry name" value="S-adenosyl-L-methionine-dependent methyltransferases"/>
    <property type="match status" value="1"/>
</dbReference>
<sequence length="297" mass="33809">MPLRQKSVQEYGRLCDGLNVRGYLLPHDEKEQDRLDFLYQALKFVLCSNELIHVPHPPNGRFIDLGCGTGIWAIEVAEKYPAAYVLGVDIASIQPPGCPPNCFFLAPLDYQNRCFLGEAPWDVVKLRMGSGSVVAWPLLYKRIWSTLRPDGWVEQWEIDFEPRSDIRSLNGTPLHQWYQRTKSAMAASGRPIAHCAKQTQMWLRQAGFKAISHQEIALPLNQWNQDASDTAAVWYAMAYFEIIESMCVGPLRKVFCLTEKEVQSIVSHARQQALDPTVPTFYTIHIYKAQKRRGGKG</sequence>
<evidence type="ECO:0000313" key="2">
    <source>
        <dbReference type="Proteomes" id="UP001194746"/>
    </source>
</evidence>
<keyword evidence="2" id="KW-1185">Reference proteome</keyword>
<name>A0AAD4CAW4_ASPNN</name>
<reference evidence="1" key="2">
    <citation type="submission" date="2020-02" db="EMBL/GenBank/DDBJ databases">
        <authorList>
            <person name="Gilchrist C.L.M."/>
            <person name="Chooi Y.-H."/>
        </authorList>
    </citation>
    <scope>NUCLEOTIDE SEQUENCE</scope>
    <source>
        <strain evidence="1">MST-FP2251</strain>
    </source>
</reference>
<dbReference type="AlphaFoldDB" id="A0AAD4CAW4"/>
<protein>
    <recommendedName>
        <fullName evidence="3">S-adenosyl-L-methionine-dependent methyltransferase</fullName>
    </recommendedName>
</protein>
<dbReference type="Gene3D" id="3.40.50.150">
    <property type="entry name" value="Vaccinia Virus protein VP39"/>
    <property type="match status" value="1"/>
</dbReference>
<dbReference type="InterPro" id="IPR029063">
    <property type="entry name" value="SAM-dependent_MTases_sf"/>
</dbReference>
<organism evidence="1 2">
    <name type="scientific">Aspergillus nanangensis</name>
    <dbReference type="NCBI Taxonomy" id="2582783"/>
    <lineage>
        <taxon>Eukaryota</taxon>
        <taxon>Fungi</taxon>
        <taxon>Dikarya</taxon>
        <taxon>Ascomycota</taxon>
        <taxon>Pezizomycotina</taxon>
        <taxon>Eurotiomycetes</taxon>
        <taxon>Eurotiomycetidae</taxon>
        <taxon>Eurotiales</taxon>
        <taxon>Aspergillaceae</taxon>
        <taxon>Aspergillus</taxon>
        <taxon>Aspergillus subgen. Circumdati</taxon>
    </lineage>
</organism>
<evidence type="ECO:0000313" key="1">
    <source>
        <dbReference type="EMBL" id="KAF9883070.1"/>
    </source>
</evidence>